<dbReference type="Gene3D" id="3.30.160.60">
    <property type="entry name" value="Classic Zinc Finger"/>
    <property type="match status" value="1"/>
</dbReference>
<dbReference type="VEuPathDB" id="FungiDB:EMCG_04898"/>
<dbReference type="GO" id="GO:0005634">
    <property type="term" value="C:nucleus"/>
    <property type="evidence" value="ECO:0007669"/>
    <property type="project" value="TreeGrafter"/>
</dbReference>
<dbReference type="PANTHER" id="PTHR46179:SF24">
    <property type="entry name" value="C2H2-TYPE DOMAIN-CONTAINING PROTEIN"/>
    <property type="match status" value="1"/>
</dbReference>
<dbReference type="GO" id="GO:0006357">
    <property type="term" value="P:regulation of transcription by RNA polymerase II"/>
    <property type="evidence" value="ECO:0007669"/>
    <property type="project" value="TreeGrafter"/>
</dbReference>
<accession>A0A0G2HRP1</accession>
<dbReference type="InterPro" id="IPR059095">
    <property type="entry name" value="Znf_C2H2_17_2nd"/>
</dbReference>
<sequence>MAQEMPAVKVEGSEPRQTEPPKNATGQIYCSRPGCHNHISHFKTPSEWNKHMNKHGRPYRCTIPGCDQQFARASGMRRHVLEIHQVNSKEKWMCPYSDCDRSSGKGFSRKAQLTIHIHSLHPKQDCSESLHAEITQLQREVKEMNSRLNKMGMKLEQLRQQTGKDTRFTLSFLCGA</sequence>
<dbReference type="InterPro" id="IPR036236">
    <property type="entry name" value="Znf_C2H2_sf"/>
</dbReference>
<keyword evidence="2" id="KW-0175">Coiled coil</keyword>
<dbReference type="InterPro" id="IPR051061">
    <property type="entry name" value="Zinc_finger_trans_reg"/>
</dbReference>
<evidence type="ECO:0000256" key="3">
    <source>
        <dbReference type="SAM" id="MobiDB-lite"/>
    </source>
</evidence>
<evidence type="ECO:0000256" key="1">
    <source>
        <dbReference type="PROSITE-ProRule" id="PRU00042"/>
    </source>
</evidence>
<dbReference type="Proteomes" id="UP000034164">
    <property type="component" value="Unassembled WGS sequence"/>
</dbReference>
<dbReference type="PROSITE" id="PS00028">
    <property type="entry name" value="ZINC_FINGER_C2H2_1"/>
    <property type="match status" value="1"/>
</dbReference>
<keyword evidence="1" id="KW-0863">Zinc-finger</keyword>
<dbReference type="AlphaFoldDB" id="A0A0G2HRP1"/>
<evidence type="ECO:0000259" key="4">
    <source>
        <dbReference type="PROSITE" id="PS50157"/>
    </source>
</evidence>
<dbReference type="PROSITE" id="PS50157">
    <property type="entry name" value="ZINC_FINGER_C2H2_2"/>
    <property type="match status" value="1"/>
</dbReference>
<dbReference type="PANTHER" id="PTHR46179">
    <property type="entry name" value="ZINC FINGER PROTEIN"/>
    <property type="match status" value="1"/>
</dbReference>
<proteinExistence type="predicted"/>
<dbReference type="Pfam" id="PF26176">
    <property type="entry name" value="zf_C2H2_17_2"/>
    <property type="match status" value="1"/>
</dbReference>
<comment type="caution">
    <text evidence="5">The sequence shown here is derived from an EMBL/GenBank/DDBJ whole genome shotgun (WGS) entry which is preliminary data.</text>
</comment>
<dbReference type="SUPFAM" id="SSF57667">
    <property type="entry name" value="beta-beta-alpha zinc fingers"/>
    <property type="match status" value="1"/>
</dbReference>
<dbReference type="SMART" id="SM00355">
    <property type="entry name" value="ZnF_C2H2"/>
    <property type="match status" value="3"/>
</dbReference>
<protein>
    <recommendedName>
        <fullName evidence="4">C2H2-type domain-containing protein</fullName>
    </recommendedName>
</protein>
<dbReference type="Pfam" id="PF00096">
    <property type="entry name" value="zf-C2H2"/>
    <property type="match status" value="1"/>
</dbReference>
<reference evidence="6" key="1">
    <citation type="journal article" date="2015" name="PLoS Genet.">
        <title>The dynamic genome and transcriptome of the human fungal pathogen Blastomyces and close relative Emmonsia.</title>
        <authorList>
            <person name="Munoz J.F."/>
            <person name="Gauthier G.M."/>
            <person name="Desjardins C.A."/>
            <person name="Gallo J.E."/>
            <person name="Holder J."/>
            <person name="Sullivan T.D."/>
            <person name="Marty A.J."/>
            <person name="Carmen J.C."/>
            <person name="Chen Z."/>
            <person name="Ding L."/>
            <person name="Gujja S."/>
            <person name="Magrini V."/>
            <person name="Misas E."/>
            <person name="Mitreva M."/>
            <person name="Priest M."/>
            <person name="Saif S."/>
            <person name="Whiston E.A."/>
            <person name="Young S."/>
            <person name="Zeng Q."/>
            <person name="Goldman W.E."/>
            <person name="Mardis E.R."/>
            <person name="Taylor J.W."/>
            <person name="McEwen J.G."/>
            <person name="Clay O.K."/>
            <person name="Klein B.S."/>
            <person name="Cuomo C.A."/>
        </authorList>
    </citation>
    <scope>NUCLEOTIDE SEQUENCE [LARGE SCALE GENOMIC DNA]</scope>
    <source>
        <strain evidence="6">UAMH 3008</strain>
    </source>
</reference>
<dbReference type="OrthoDB" id="5305647at2759"/>
<gene>
    <name evidence="5" type="ORF">EMCG_04898</name>
</gene>
<feature type="domain" description="C2H2-type" evidence="4">
    <location>
        <begin position="59"/>
        <end position="89"/>
    </location>
</feature>
<keyword evidence="1" id="KW-0862">Zinc</keyword>
<name>A0A0G2HRP1_9EURO</name>
<evidence type="ECO:0000313" key="6">
    <source>
        <dbReference type="Proteomes" id="UP000034164"/>
    </source>
</evidence>
<feature type="coiled-coil region" evidence="2">
    <location>
        <begin position="127"/>
        <end position="161"/>
    </location>
</feature>
<dbReference type="GO" id="GO:0008270">
    <property type="term" value="F:zinc ion binding"/>
    <property type="evidence" value="ECO:0007669"/>
    <property type="project" value="UniProtKB-KW"/>
</dbReference>
<feature type="region of interest" description="Disordered" evidence="3">
    <location>
        <begin position="1"/>
        <end position="27"/>
    </location>
</feature>
<evidence type="ECO:0000313" key="5">
    <source>
        <dbReference type="EMBL" id="KKZ60365.1"/>
    </source>
</evidence>
<evidence type="ECO:0000256" key="2">
    <source>
        <dbReference type="SAM" id="Coils"/>
    </source>
</evidence>
<organism evidence="5 6">
    <name type="scientific">[Emmonsia] crescens</name>
    <dbReference type="NCBI Taxonomy" id="73230"/>
    <lineage>
        <taxon>Eukaryota</taxon>
        <taxon>Fungi</taxon>
        <taxon>Dikarya</taxon>
        <taxon>Ascomycota</taxon>
        <taxon>Pezizomycotina</taxon>
        <taxon>Eurotiomycetes</taxon>
        <taxon>Eurotiomycetidae</taxon>
        <taxon>Onygenales</taxon>
        <taxon>Ajellomycetaceae</taxon>
        <taxon>Emergomyces</taxon>
    </lineage>
</organism>
<keyword evidence="1" id="KW-0479">Metal-binding</keyword>
<dbReference type="InterPro" id="IPR013087">
    <property type="entry name" value="Znf_C2H2_type"/>
</dbReference>
<dbReference type="EMBL" id="LCZI01001543">
    <property type="protein sequence ID" value="KKZ60365.1"/>
    <property type="molecule type" value="Genomic_DNA"/>
</dbReference>